<evidence type="ECO:0000313" key="4">
    <source>
        <dbReference type="Proteomes" id="UP000015241"/>
    </source>
</evidence>
<dbReference type="eggNOG" id="ENOG502SUSM">
    <property type="taxonomic scope" value="Eukaryota"/>
</dbReference>
<feature type="compositionally biased region" description="Basic and acidic residues" evidence="1">
    <location>
        <begin position="172"/>
        <end position="181"/>
    </location>
</feature>
<feature type="domain" description="DUF6699" evidence="2">
    <location>
        <begin position="241"/>
        <end position="371"/>
    </location>
</feature>
<name>S8FLG0_FOMSC</name>
<dbReference type="HOGENOM" id="CLU_057883_0_0_1"/>
<dbReference type="STRING" id="743788.S8FLG0"/>
<feature type="compositionally biased region" description="Low complexity" evidence="1">
    <location>
        <begin position="144"/>
        <end position="167"/>
    </location>
</feature>
<dbReference type="EMBL" id="KE504137">
    <property type="protein sequence ID" value="EPT02176.1"/>
    <property type="molecule type" value="Genomic_DNA"/>
</dbReference>
<dbReference type="InterPro" id="IPR046522">
    <property type="entry name" value="DUF6699"/>
</dbReference>
<gene>
    <name evidence="3" type="ORF">FOMPIDRAFT_1022980</name>
</gene>
<protein>
    <recommendedName>
        <fullName evidence="2">DUF6699 domain-containing protein</fullName>
    </recommendedName>
</protein>
<evidence type="ECO:0000259" key="2">
    <source>
        <dbReference type="Pfam" id="PF20415"/>
    </source>
</evidence>
<dbReference type="OrthoDB" id="3265169at2759"/>
<proteinExistence type="predicted"/>
<organism evidence="3 4">
    <name type="scientific">Fomitopsis schrenkii</name>
    <name type="common">Brown rot fungus</name>
    <dbReference type="NCBI Taxonomy" id="2126942"/>
    <lineage>
        <taxon>Eukaryota</taxon>
        <taxon>Fungi</taxon>
        <taxon>Dikarya</taxon>
        <taxon>Basidiomycota</taxon>
        <taxon>Agaricomycotina</taxon>
        <taxon>Agaricomycetes</taxon>
        <taxon>Polyporales</taxon>
        <taxon>Fomitopsis</taxon>
    </lineage>
</organism>
<dbReference type="Pfam" id="PF20415">
    <property type="entry name" value="DUF6699"/>
    <property type="match status" value="1"/>
</dbReference>
<dbReference type="Proteomes" id="UP000015241">
    <property type="component" value="Unassembled WGS sequence"/>
</dbReference>
<evidence type="ECO:0000313" key="3">
    <source>
        <dbReference type="EMBL" id="EPT02176.1"/>
    </source>
</evidence>
<feature type="region of interest" description="Disordered" evidence="1">
    <location>
        <begin position="127"/>
        <end position="181"/>
    </location>
</feature>
<sequence>MPPLVEAQSEAGQSGIYRTYAGGTPYVFPAAPPTATSATTSATSTPWSGPNQLGWSPYGPPPMMAPWPPQAGPPWSAPPHGAFMTTPGIPFPALANPAMPMSNPADGWPPQPEDRDQDWVRVSGYFNGKEDNAEGWPPSGHTGSRPLTPFSSSTSSPSSMNSNISRSRSLRSVHDESVKRPPREWRADFSMARSIGLSASLGSMFTKARSPSISSSFLDSPRASKLNSYIRYSAVSSPMFLDLRKNPSTLRFRELERAVNPWDLTRFACEPPVASMRLYNIHFPWHIDVESSNPAGVTLHDLFSAIWLSMMTPISQADWWNNEMDEITRERISRAWDERCADEEERQKGVRRVDFLMDRCILHGLEKGKDGMWEMKVKRQ</sequence>
<reference evidence="3 4" key="1">
    <citation type="journal article" date="2012" name="Science">
        <title>The Paleozoic origin of enzymatic lignin decomposition reconstructed from 31 fungal genomes.</title>
        <authorList>
            <person name="Floudas D."/>
            <person name="Binder M."/>
            <person name="Riley R."/>
            <person name="Barry K."/>
            <person name="Blanchette R.A."/>
            <person name="Henrissat B."/>
            <person name="Martinez A.T."/>
            <person name="Otillar R."/>
            <person name="Spatafora J.W."/>
            <person name="Yadav J.S."/>
            <person name="Aerts A."/>
            <person name="Benoit I."/>
            <person name="Boyd A."/>
            <person name="Carlson A."/>
            <person name="Copeland A."/>
            <person name="Coutinho P.M."/>
            <person name="de Vries R.P."/>
            <person name="Ferreira P."/>
            <person name="Findley K."/>
            <person name="Foster B."/>
            <person name="Gaskell J."/>
            <person name="Glotzer D."/>
            <person name="Gorecki P."/>
            <person name="Heitman J."/>
            <person name="Hesse C."/>
            <person name="Hori C."/>
            <person name="Igarashi K."/>
            <person name="Jurgens J.A."/>
            <person name="Kallen N."/>
            <person name="Kersten P."/>
            <person name="Kohler A."/>
            <person name="Kuees U."/>
            <person name="Kumar T.K.A."/>
            <person name="Kuo A."/>
            <person name="LaButti K."/>
            <person name="Larrondo L.F."/>
            <person name="Lindquist E."/>
            <person name="Ling A."/>
            <person name="Lombard V."/>
            <person name="Lucas S."/>
            <person name="Lundell T."/>
            <person name="Martin R."/>
            <person name="McLaughlin D.J."/>
            <person name="Morgenstern I."/>
            <person name="Morin E."/>
            <person name="Murat C."/>
            <person name="Nagy L.G."/>
            <person name="Nolan M."/>
            <person name="Ohm R.A."/>
            <person name="Patyshakuliyeva A."/>
            <person name="Rokas A."/>
            <person name="Ruiz-Duenas F.J."/>
            <person name="Sabat G."/>
            <person name="Salamov A."/>
            <person name="Samejima M."/>
            <person name="Schmutz J."/>
            <person name="Slot J.C."/>
            <person name="St John F."/>
            <person name="Stenlid J."/>
            <person name="Sun H."/>
            <person name="Sun S."/>
            <person name="Syed K."/>
            <person name="Tsang A."/>
            <person name="Wiebenga A."/>
            <person name="Young D."/>
            <person name="Pisabarro A."/>
            <person name="Eastwood D.C."/>
            <person name="Martin F."/>
            <person name="Cullen D."/>
            <person name="Grigoriev I.V."/>
            <person name="Hibbett D.S."/>
        </authorList>
    </citation>
    <scope>NUCLEOTIDE SEQUENCE</scope>
    <source>
        <strain evidence="4">FP-58527</strain>
    </source>
</reference>
<keyword evidence="4" id="KW-1185">Reference proteome</keyword>
<dbReference type="AlphaFoldDB" id="S8FLG0"/>
<evidence type="ECO:0000256" key="1">
    <source>
        <dbReference type="SAM" id="MobiDB-lite"/>
    </source>
</evidence>
<dbReference type="InParanoid" id="S8FLG0"/>
<accession>S8FLG0</accession>